<proteinExistence type="predicted"/>
<protein>
    <submittedName>
        <fullName evidence="1">Uncharacterized protein</fullName>
    </submittedName>
</protein>
<dbReference type="Proteomes" id="UP000269945">
    <property type="component" value="Unassembled WGS sequence"/>
</dbReference>
<comment type="caution">
    <text evidence="1">The sequence shown here is derived from an EMBL/GenBank/DDBJ whole genome shotgun (WGS) entry which is preliminary data.</text>
</comment>
<dbReference type="AlphaFoldDB" id="A0A9X9MBE0"/>
<dbReference type="EMBL" id="CYRY02045920">
    <property type="protein sequence ID" value="VCX41443.1"/>
    <property type="molecule type" value="Genomic_DNA"/>
</dbReference>
<gene>
    <name evidence="1" type="ORF">BN2614_LOCUS3</name>
</gene>
<reference evidence="1 2" key="1">
    <citation type="submission" date="2018-10" db="EMBL/GenBank/DDBJ databases">
        <authorList>
            <person name="Ekblom R."/>
            <person name="Jareborg N."/>
        </authorList>
    </citation>
    <scope>NUCLEOTIDE SEQUENCE [LARGE SCALE GENOMIC DNA]</scope>
    <source>
        <tissue evidence="1">Muscle</tissue>
    </source>
</reference>
<sequence>TFASHLGILLCYFHLKGLIFLHVPHSPGVTFIRHESFDKGMIW</sequence>
<organism evidence="1 2">
    <name type="scientific">Gulo gulo</name>
    <name type="common">Wolverine</name>
    <name type="synonym">Gluton</name>
    <dbReference type="NCBI Taxonomy" id="48420"/>
    <lineage>
        <taxon>Eukaryota</taxon>
        <taxon>Metazoa</taxon>
        <taxon>Chordata</taxon>
        <taxon>Craniata</taxon>
        <taxon>Vertebrata</taxon>
        <taxon>Euteleostomi</taxon>
        <taxon>Mammalia</taxon>
        <taxon>Eutheria</taxon>
        <taxon>Laurasiatheria</taxon>
        <taxon>Carnivora</taxon>
        <taxon>Caniformia</taxon>
        <taxon>Musteloidea</taxon>
        <taxon>Mustelidae</taxon>
        <taxon>Guloninae</taxon>
        <taxon>Gulo</taxon>
    </lineage>
</organism>
<keyword evidence="2" id="KW-1185">Reference proteome</keyword>
<name>A0A9X9MBE0_GULGU</name>
<evidence type="ECO:0000313" key="2">
    <source>
        <dbReference type="Proteomes" id="UP000269945"/>
    </source>
</evidence>
<accession>A0A9X9MBE0</accession>
<feature type="non-terminal residue" evidence="1">
    <location>
        <position position="1"/>
    </location>
</feature>
<evidence type="ECO:0000313" key="1">
    <source>
        <dbReference type="EMBL" id="VCX41443.1"/>
    </source>
</evidence>